<dbReference type="OrthoDB" id="73273at2759"/>
<evidence type="ECO:0000256" key="6">
    <source>
        <dbReference type="ARBA" id="ARBA00022989"/>
    </source>
</evidence>
<evidence type="ECO:0000313" key="12">
    <source>
        <dbReference type="EMBL" id="KAJ8033328.1"/>
    </source>
</evidence>
<evidence type="ECO:0000256" key="5">
    <source>
        <dbReference type="ARBA" id="ARBA00022692"/>
    </source>
</evidence>
<keyword evidence="13" id="KW-1185">Reference proteome</keyword>
<keyword evidence="4" id="KW-0846">Cobalamin</keyword>
<proteinExistence type="inferred from homology"/>
<dbReference type="GO" id="GO:0072665">
    <property type="term" value="P:protein localization to vacuole"/>
    <property type="evidence" value="ECO:0007669"/>
    <property type="project" value="TreeGrafter"/>
</dbReference>
<dbReference type="EMBL" id="JAIZAY010000011">
    <property type="protein sequence ID" value="KAJ8033328.1"/>
    <property type="molecule type" value="Genomic_DNA"/>
</dbReference>
<keyword evidence="9" id="KW-0170">Cobalt</keyword>
<keyword evidence="7 11" id="KW-0472">Membrane</keyword>
<dbReference type="PANTHER" id="PTHR16130:SF2">
    <property type="entry name" value="LYSOSOMAL COBALAMIN TRANSPORT ESCORT PROTEIN LMBD1"/>
    <property type="match status" value="1"/>
</dbReference>
<comment type="similarity">
    <text evidence="2">Belongs to the LIMR family. LMBRD1 subfamily.</text>
</comment>
<keyword evidence="10" id="KW-0175">Coiled coil</keyword>
<feature type="transmembrane region" description="Helical" evidence="11">
    <location>
        <begin position="6"/>
        <end position="30"/>
    </location>
</feature>
<evidence type="ECO:0000256" key="4">
    <source>
        <dbReference type="ARBA" id="ARBA00022628"/>
    </source>
</evidence>
<dbReference type="PANTHER" id="PTHR16130">
    <property type="entry name" value="LYSOSOMAL COBALAMIN TRANSPORTER-RELATED"/>
    <property type="match status" value="1"/>
</dbReference>
<feature type="coiled-coil region" evidence="10">
    <location>
        <begin position="224"/>
        <end position="289"/>
    </location>
</feature>
<evidence type="ECO:0000256" key="1">
    <source>
        <dbReference type="ARBA" id="ARBA00004155"/>
    </source>
</evidence>
<evidence type="ECO:0000256" key="2">
    <source>
        <dbReference type="ARBA" id="ARBA00009901"/>
    </source>
</evidence>
<organism evidence="12 13">
    <name type="scientific">Holothuria leucospilota</name>
    <name type="common">Black long sea cucumber</name>
    <name type="synonym">Mertensiothuria leucospilota</name>
    <dbReference type="NCBI Taxonomy" id="206669"/>
    <lineage>
        <taxon>Eukaryota</taxon>
        <taxon>Metazoa</taxon>
        <taxon>Echinodermata</taxon>
        <taxon>Eleutherozoa</taxon>
        <taxon>Echinozoa</taxon>
        <taxon>Holothuroidea</taxon>
        <taxon>Aspidochirotacea</taxon>
        <taxon>Aspidochirotida</taxon>
        <taxon>Holothuriidae</taxon>
        <taxon>Holothuria</taxon>
    </lineage>
</organism>
<keyword evidence="8" id="KW-0458">Lysosome</keyword>
<keyword evidence="5 11" id="KW-0812">Transmembrane</keyword>
<feature type="transmembrane region" description="Helical" evidence="11">
    <location>
        <begin position="100"/>
        <end position="121"/>
    </location>
</feature>
<name>A0A9Q1H5A8_HOLLE</name>
<dbReference type="InterPro" id="IPR006876">
    <property type="entry name" value="LMBR1-like_membr_prot"/>
</dbReference>
<comment type="subcellular location">
    <subcellularLocation>
        <location evidence="1">Lysosome membrane</location>
        <topology evidence="1">Multi-pass membrane protein</topology>
    </subcellularLocation>
</comment>
<dbReference type="GO" id="GO:0005765">
    <property type="term" value="C:lysosomal membrane"/>
    <property type="evidence" value="ECO:0007669"/>
    <property type="project" value="UniProtKB-SubCell"/>
</dbReference>
<feature type="transmembrane region" description="Helical" evidence="11">
    <location>
        <begin position="142"/>
        <end position="161"/>
    </location>
</feature>
<accession>A0A9Q1H5A8</accession>
<feature type="transmembrane region" description="Helical" evidence="11">
    <location>
        <begin position="51"/>
        <end position="71"/>
    </location>
</feature>
<dbReference type="AlphaFoldDB" id="A0A9Q1H5A8"/>
<protein>
    <submittedName>
        <fullName evidence="12">Lysosomal cobalamin transporter</fullName>
    </submittedName>
</protein>
<keyword evidence="3" id="KW-0813">Transport</keyword>
<evidence type="ECO:0000313" key="13">
    <source>
        <dbReference type="Proteomes" id="UP001152320"/>
    </source>
</evidence>
<dbReference type="Pfam" id="PF04791">
    <property type="entry name" value="LMBR1"/>
    <property type="match status" value="1"/>
</dbReference>
<evidence type="ECO:0000256" key="8">
    <source>
        <dbReference type="ARBA" id="ARBA00023228"/>
    </source>
</evidence>
<evidence type="ECO:0000256" key="9">
    <source>
        <dbReference type="ARBA" id="ARBA00023285"/>
    </source>
</evidence>
<feature type="transmembrane region" description="Helical" evidence="11">
    <location>
        <begin position="189"/>
        <end position="216"/>
    </location>
</feature>
<evidence type="ECO:0000256" key="11">
    <source>
        <dbReference type="SAM" id="Phobius"/>
    </source>
</evidence>
<evidence type="ECO:0000256" key="3">
    <source>
        <dbReference type="ARBA" id="ARBA00022448"/>
    </source>
</evidence>
<dbReference type="GO" id="GO:0031419">
    <property type="term" value="F:cobalamin binding"/>
    <property type="evidence" value="ECO:0007669"/>
    <property type="project" value="UniProtKB-KW"/>
</dbReference>
<feature type="transmembrane region" description="Helical" evidence="11">
    <location>
        <begin position="477"/>
        <end position="504"/>
    </location>
</feature>
<reference evidence="12" key="1">
    <citation type="submission" date="2021-10" db="EMBL/GenBank/DDBJ databases">
        <title>Tropical sea cucumber genome reveals ecological adaptation and Cuvierian tubules defense mechanism.</title>
        <authorList>
            <person name="Chen T."/>
        </authorList>
    </citation>
    <scope>NUCLEOTIDE SEQUENCE</scope>
    <source>
        <strain evidence="12">Nanhai2018</strain>
        <tissue evidence="12">Muscle</tissue>
    </source>
</reference>
<feature type="transmembrane region" description="Helical" evidence="11">
    <location>
        <begin position="410"/>
        <end position="432"/>
    </location>
</feature>
<evidence type="ECO:0000256" key="7">
    <source>
        <dbReference type="ARBA" id="ARBA00023136"/>
    </source>
</evidence>
<sequence length="530" mass="61028">MEIPALLHVVGWGGFAIVLFTSGILSLLYVRYYRNKRSSLCSSTTTGVISLMITLAALALTPVDVFIVTYMKDSDGEFKSWAQDNATRERIEEAILYTYYTLYSLVIAFLFLIIPFVIFFYEEEDEDSTFASRLCEAVKYTSCFLGFAVILLLVGAFIPTGTQSPEDHTAWQEIQYLLKEIGGNRGENALYFLISFVTLVGMLAIVIYTSYGMIIVPVDLLRGKRDTEEELRAIRLRRERNDEQRRRLERRYGERRTTANNYRDRQDQLEDEQMLIQRSEEQLVALRDNSRGFFHKCSLLWWPFRIFVGICLLLVDLMIVLSLFLTSLDRALHSLGAKSGYILQERSFPNPVDYLLMLCQELFPLDFILFLFVLLFFMWASMAGIRKIGIWFCCLRMYKIRPHQTKAQGVLFMCMVMMYILMALNLMMFSIAPDYLSFGNQKYVVNGTKVTPCTLEAGDECVLTVTTALLAQFTFNFWFFGACYYWVTWLFIGFVLISIVVAILKKPTSSIDGLVDSEDLDDSDDEPLQA</sequence>
<gene>
    <name evidence="12" type="ORF">HOLleu_23531</name>
</gene>
<dbReference type="InterPro" id="IPR050854">
    <property type="entry name" value="LMBD1_LysCbl_Transport"/>
</dbReference>
<feature type="transmembrane region" description="Helical" evidence="11">
    <location>
        <begin position="367"/>
        <end position="389"/>
    </location>
</feature>
<comment type="caution">
    <text evidence="12">The sequence shown here is derived from an EMBL/GenBank/DDBJ whole genome shotgun (WGS) entry which is preliminary data.</text>
</comment>
<keyword evidence="6 11" id="KW-1133">Transmembrane helix</keyword>
<evidence type="ECO:0000256" key="10">
    <source>
        <dbReference type="SAM" id="Coils"/>
    </source>
</evidence>
<feature type="transmembrane region" description="Helical" evidence="11">
    <location>
        <begin position="299"/>
        <end position="325"/>
    </location>
</feature>
<dbReference type="Proteomes" id="UP001152320">
    <property type="component" value="Chromosome 11"/>
</dbReference>